<dbReference type="SMART" id="SM00490">
    <property type="entry name" value="HELICc"/>
    <property type="match status" value="1"/>
</dbReference>
<dbReference type="InterPro" id="IPR001650">
    <property type="entry name" value="Helicase_C-like"/>
</dbReference>
<dbReference type="PROSITE" id="PS51194">
    <property type="entry name" value="HELICASE_CTER"/>
    <property type="match status" value="1"/>
</dbReference>
<evidence type="ECO:0000256" key="10">
    <source>
        <dbReference type="SAM" id="Coils"/>
    </source>
</evidence>
<dbReference type="PANTHER" id="PTHR13710:SF105">
    <property type="entry name" value="ATP-DEPENDENT DNA HELICASE Q1"/>
    <property type="match status" value="1"/>
</dbReference>
<dbReference type="Pfam" id="PF00270">
    <property type="entry name" value="DEAD"/>
    <property type="match status" value="1"/>
</dbReference>
<dbReference type="NCBIfam" id="TIGR00614">
    <property type="entry name" value="recQ_fam"/>
    <property type="match status" value="1"/>
</dbReference>
<evidence type="ECO:0000313" key="13">
    <source>
        <dbReference type="EMBL" id="KAF7137957.1"/>
    </source>
</evidence>
<dbReference type="InterPro" id="IPR004589">
    <property type="entry name" value="DNA_helicase_ATP-dep_RecQ"/>
</dbReference>
<evidence type="ECO:0000256" key="6">
    <source>
        <dbReference type="ARBA" id="ARBA00023125"/>
    </source>
</evidence>
<dbReference type="SUPFAM" id="SSF52540">
    <property type="entry name" value="P-loop containing nucleoside triphosphate hydrolases"/>
    <property type="match status" value="1"/>
</dbReference>
<dbReference type="PANTHER" id="PTHR13710">
    <property type="entry name" value="DNA HELICASE RECQ FAMILY MEMBER"/>
    <property type="match status" value="1"/>
</dbReference>
<evidence type="ECO:0000256" key="7">
    <source>
        <dbReference type="ARBA" id="ARBA00023235"/>
    </source>
</evidence>
<feature type="domain" description="Helicase C-terminal" evidence="12">
    <location>
        <begin position="331"/>
        <end position="499"/>
    </location>
</feature>
<dbReference type="GO" id="GO:0016592">
    <property type="term" value="C:mediator complex"/>
    <property type="evidence" value="ECO:0007669"/>
    <property type="project" value="TreeGrafter"/>
</dbReference>
<evidence type="ECO:0000313" key="14">
    <source>
        <dbReference type="Proteomes" id="UP000626092"/>
    </source>
</evidence>
<comment type="similarity">
    <text evidence="1">Belongs to the helicase family. RecQ subfamily.</text>
</comment>
<dbReference type="CDD" id="cd18015">
    <property type="entry name" value="DEXHc_RecQ1"/>
    <property type="match status" value="1"/>
</dbReference>
<dbReference type="Proteomes" id="UP000626092">
    <property type="component" value="Unassembled WGS sequence"/>
</dbReference>
<dbReference type="InterPro" id="IPR014001">
    <property type="entry name" value="Helicase_ATP-bd"/>
</dbReference>
<dbReference type="InterPro" id="IPR011545">
    <property type="entry name" value="DEAD/DEAH_box_helicase_dom"/>
</dbReference>
<reference evidence="13" key="1">
    <citation type="submission" date="2019-11" db="EMBL/GenBank/DDBJ databases">
        <authorList>
            <person name="Liu Y."/>
            <person name="Hou J."/>
            <person name="Li T.-Q."/>
            <person name="Guan C.-H."/>
            <person name="Wu X."/>
            <person name="Wu H.-Z."/>
            <person name="Ling F."/>
            <person name="Zhang R."/>
            <person name="Shi X.-G."/>
            <person name="Ren J.-P."/>
            <person name="Chen E.-F."/>
            <person name="Sun J.-M."/>
        </authorList>
    </citation>
    <scope>NUCLEOTIDE SEQUENCE</scope>
    <source>
        <strain evidence="13">Adult_tree_wgs_1</strain>
        <tissue evidence="13">Leaves</tissue>
    </source>
</reference>
<dbReference type="GO" id="GO:0003677">
    <property type="term" value="F:DNA binding"/>
    <property type="evidence" value="ECO:0007669"/>
    <property type="project" value="UniProtKB-KW"/>
</dbReference>
<evidence type="ECO:0000256" key="9">
    <source>
        <dbReference type="ARBA" id="ARBA00034808"/>
    </source>
</evidence>
<evidence type="ECO:0000256" key="4">
    <source>
        <dbReference type="ARBA" id="ARBA00022806"/>
    </source>
</evidence>
<dbReference type="GO" id="GO:0005524">
    <property type="term" value="F:ATP binding"/>
    <property type="evidence" value="ECO:0007669"/>
    <property type="project" value="UniProtKB-KW"/>
</dbReference>
<keyword evidence="14" id="KW-1185">Reference proteome</keyword>
<dbReference type="Gene3D" id="3.40.50.300">
    <property type="entry name" value="P-loop containing nucleotide triphosphate hydrolases"/>
    <property type="match status" value="3"/>
</dbReference>
<organism evidence="13 14">
    <name type="scientific">Rhododendron simsii</name>
    <name type="common">Sims's rhododendron</name>
    <dbReference type="NCBI Taxonomy" id="118357"/>
    <lineage>
        <taxon>Eukaryota</taxon>
        <taxon>Viridiplantae</taxon>
        <taxon>Streptophyta</taxon>
        <taxon>Embryophyta</taxon>
        <taxon>Tracheophyta</taxon>
        <taxon>Spermatophyta</taxon>
        <taxon>Magnoliopsida</taxon>
        <taxon>eudicotyledons</taxon>
        <taxon>Gunneridae</taxon>
        <taxon>Pentapetalae</taxon>
        <taxon>asterids</taxon>
        <taxon>Ericales</taxon>
        <taxon>Ericaceae</taxon>
        <taxon>Ericoideae</taxon>
        <taxon>Rhodoreae</taxon>
        <taxon>Rhododendron</taxon>
    </lineage>
</organism>
<keyword evidence="3" id="KW-0378">Hydrolase</keyword>
<sequence length="608" mass="67709">MATTEEILEELLNVEVELQDVQDQIKILLDRQGKLYERQSELKALFEDSEASGCPWDDGTAVTENWSETFEWDSQADDVRFNVYGIPEYRANQREIINAIMSARDVLVIMAAGGGKSLCYQLPAILRDGAALVVSPLLSLIQDQVMGLAALGVPAFMLTSTTSKEDEKFIYKALEKGEGELKILYVTPEKISKSKRFMSKLEKCHHAGRLSLIAIDVCGNIFFGLALSQQQLLEQMRGRRRKNIAYPGEEEAHCCSQWGHDFRPDYKNLGILKTQFPSVPLVALTATATKKVQADLIEMLHIPKCIKFVSTVNRPNLYYMVRKKSSVGKMVIDEIAEFIVSSYPNKESGIVYCFSRKECEQVAKELRERGISADYYHADMDINAREKVHQRWSNSKLQVIVGTVAFGMGINKPDGVPEAIPGIGSPLVELLRGSASVGQSTLRSQSLKSMAGIMLHCLPSISLAPNLSPNLPPFSTPHLHLWPILTLANPSPPSLDHLQSPTVPTHSVRSVLEFCPESQTQKSDQNHFLIVESFAASREDFNTPRPIDNGGVQRSQVLFDRGAWNTNCFSVRKFAVTKLSRKVFLIPKFYASQQDEEIGAGPVKNGAM</sequence>
<evidence type="ECO:0000256" key="5">
    <source>
        <dbReference type="ARBA" id="ARBA00022840"/>
    </source>
</evidence>
<keyword evidence="10" id="KW-0175">Coiled coil</keyword>
<dbReference type="InterPro" id="IPR027417">
    <property type="entry name" value="P-loop_NTPase"/>
</dbReference>
<evidence type="ECO:0000259" key="11">
    <source>
        <dbReference type="PROSITE" id="PS51192"/>
    </source>
</evidence>
<accession>A0A834GXA3</accession>
<dbReference type="GO" id="GO:0000724">
    <property type="term" value="P:double-strand break repair via homologous recombination"/>
    <property type="evidence" value="ECO:0007669"/>
    <property type="project" value="TreeGrafter"/>
</dbReference>
<evidence type="ECO:0000256" key="3">
    <source>
        <dbReference type="ARBA" id="ARBA00022801"/>
    </source>
</evidence>
<dbReference type="GO" id="GO:0005737">
    <property type="term" value="C:cytoplasm"/>
    <property type="evidence" value="ECO:0007669"/>
    <property type="project" value="TreeGrafter"/>
</dbReference>
<dbReference type="GO" id="GO:0016787">
    <property type="term" value="F:hydrolase activity"/>
    <property type="evidence" value="ECO:0007669"/>
    <property type="project" value="UniProtKB-KW"/>
</dbReference>
<feature type="coiled-coil region" evidence="10">
    <location>
        <begin position="4"/>
        <end position="31"/>
    </location>
</feature>
<dbReference type="GO" id="GO:0009378">
    <property type="term" value="F:four-way junction helicase activity"/>
    <property type="evidence" value="ECO:0007669"/>
    <property type="project" value="TreeGrafter"/>
</dbReference>
<proteinExistence type="inferred from homology"/>
<dbReference type="EC" id="5.6.2.4" evidence="9"/>
<evidence type="ECO:0000256" key="1">
    <source>
        <dbReference type="ARBA" id="ARBA00005446"/>
    </source>
</evidence>
<name>A0A834GXA3_RHOSS</name>
<evidence type="ECO:0000256" key="2">
    <source>
        <dbReference type="ARBA" id="ARBA00022741"/>
    </source>
</evidence>
<dbReference type="OrthoDB" id="10261556at2759"/>
<gene>
    <name evidence="13" type="ORF">RHSIM_Rhsim07G0157300</name>
</gene>
<keyword evidence="7" id="KW-0413">Isomerase</keyword>
<dbReference type="GO" id="GO:0043138">
    <property type="term" value="F:3'-5' DNA helicase activity"/>
    <property type="evidence" value="ECO:0007669"/>
    <property type="project" value="UniProtKB-EC"/>
</dbReference>
<keyword evidence="5" id="KW-0067">ATP-binding</keyword>
<keyword evidence="2" id="KW-0547">Nucleotide-binding</keyword>
<dbReference type="GO" id="GO:0005694">
    <property type="term" value="C:chromosome"/>
    <property type="evidence" value="ECO:0007669"/>
    <property type="project" value="TreeGrafter"/>
</dbReference>
<dbReference type="AlphaFoldDB" id="A0A834GXA3"/>
<dbReference type="SMART" id="SM00487">
    <property type="entry name" value="DEXDc"/>
    <property type="match status" value="1"/>
</dbReference>
<dbReference type="PROSITE" id="PS51192">
    <property type="entry name" value="HELICASE_ATP_BIND_1"/>
    <property type="match status" value="1"/>
</dbReference>
<comment type="caution">
    <text evidence="13">The sequence shown here is derived from an EMBL/GenBank/DDBJ whole genome shotgun (WGS) entry which is preliminary data.</text>
</comment>
<evidence type="ECO:0000259" key="12">
    <source>
        <dbReference type="PROSITE" id="PS51194"/>
    </source>
</evidence>
<keyword evidence="6" id="KW-0238">DNA-binding</keyword>
<comment type="catalytic activity">
    <reaction evidence="8">
        <text>Couples ATP hydrolysis with the unwinding of duplex DNA by translocating in the 3'-5' direction.</text>
        <dbReference type="EC" id="5.6.2.4"/>
    </reaction>
</comment>
<protein>
    <recommendedName>
        <fullName evidence="9">DNA 3'-5' helicase</fullName>
        <ecNumber evidence="9">5.6.2.4</ecNumber>
    </recommendedName>
</protein>
<feature type="domain" description="Helicase ATP-binding" evidence="11">
    <location>
        <begin position="97"/>
        <end position="306"/>
    </location>
</feature>
<dbReference type="EMBL" id="WJXA01000007">
    <property type="protein sequence ID" value="KAF7137957.1"/>
    <property type="molecule type" value="Genomic_DNA"/>
</dbReference>
<keyword evidence="4" id="KW-0347">Helicase</keyword>
<dbReference type="Pfam" id="PF00271">
    <property type="entry name" value="Helicase_C"/>
    <property type="match status" value="1"/>
</dbReference>
<evidence type="ECO:0000256" key="8">
    <source>
        <dbReference type="ARBA" id="ARBA00034617"/>
    </source>
</evidence>